<dbReference type="GeneID" id="85463738"/>
<proteinExistence type="predicted"/>
<keyword evidence="2" id="KW-1185">Reference proteome</keyword>
<dbReference type="RefSeq" id="XP_060431633.1">
    <property type="nucleotide sequence ID" value="XM_060579212.1"/>
</dbReference>
<name>A0AAJ0AQL3_9PEZI</name>
<protein>
    <submittedName>
        <fullName evidence="1">Uncharacterized protein</fullName>
    </submittedName>
</protein>
<dbReference type="Proteomes" id="UP001224890">
    <property type="component" value="Unassembled WGS sequence"/>
</dbReference>
<organism evidence="1 2">
    <name type="scientific">Colletotrichum godetiae</name>
    <dbReference type="NCBI Taxonomy" id="1209918"/>
    <lineage>
        <taxon>Eukaryota</taxon>
        <taxon>Fungi</taxon>
        <taxon>Dikarya</taxon>
        <taxon>Ascomycota</taxon>
        <taxon>Pezizomycotina</taxon>
        <taxon>Sordariomycetes</taxon>
        <taxon>Hypocreomycetidae</taxon>
        <taxon>Glomerellales</taxon>
        <taxon>Glomerellaceae</taxon>
        <taxon>Colletotrichum</taxon>
        <taxon>Colletotrichum acutatum species complex</taxon>
    </lineage>
</organism>
<evidence type="ECO:0000313" key="1">
    <source>
        <dbReference type="EMBL" id="KAK1687938.1"/>
    </source>
</evidence>
<evidence type="ECO:0000313" key="2">
    <source>
        <dbReference type="Proteomes" id="UP001224890"/>
    </source>
</evidence>
<accession>A0AAJ0AQL3</accession>
<sequence>MHRTDTIHAPITVARYSVRSRHDGISVYRVTHGPALRRCETLRLGLKRIETCSTVINPTLGGCTRRKDPNGTGRPRLRHGSCTVQRWHDGKFQGSSVSISLKRPLIKFDADRRQAVGVLLDCFSASPSPPPHSPLLPPRPTVLVPAVHRARHAGVAVSTSFGGWKSKNGDMTSSLQHPHLLHPTAQPPTFSDVTGHILMD</sequence>
<dbReference type="AlphaFoldDB" id="A0AAJ0AQL3"/>
<reference evidence="1" key="1">
    <citation type="submission" date="2021-06" db="EMBL/GenBank/DDBJ databases">
        <title>Comparative genomics, transcriptomics and evolutionary studies reveal genomic signatures of adaptation to plant cell wall in hemibiotrophic fungi.</title>
        <authorList>
            <consortium name="DOE Joint Genome Institute"/>
            <person name="Baroncelli R."/>
            <person name="Diaz J.F."/>
            <person name="Benocci T."/>
            <person name="Peng M."/>
            <person name="Battaglia E."/>
            <person name="Haridas S."/>
            <person name="Andreopoulos W."/>
            <person name="Labutti K."/>
            <person name="Pangilinan J."/>
            <person name="Floch G.L."/>
            <person name="Makela M.R."/>
            <person name="Henrissat B."/>
            <person name="Grigoriev I.V."/>
            <person name="Crouch J.A."/>
            <person name="De Vries R.P."/>
            <person name="Sukno S.A."/>
            <person name="Thon M.R."/>
        </authorList>
    </citation>
    <scope>NUCLEOTIDE SEQUENCE</scope>
    <source>
        <strain evidence="1">CBS 193.32</strain>
    </source>
</reference>
<dbReference type="EMBL" id="JAHMHR010000013">
    <property type="protein sequence ID" value="KAK1687938.1"/>
    <property type="molecule type" value="Genomic_DNA"/>
</dbReference>
<gene>
    <name evidence="1" type="ORF">BDP55DRAFT_72688</name>
</gene>
<comment type="caution">
    <text evidence="1">The sequence shown here is derived from an EMBL/GenBank/DDBJ whole genome shotgun (WGS) entry which is preliminary data.</text>
</comment>